<dbReference type="Proteomes" id="UP000193061">
    <property type="component" value="Unassembled WGS sequence"/>
</dbReference>
<accession>A0A1X7A231</accession>
<evidence type="ECO:0000313" key="2">
    <source>
        <dbReference type="EMBL" id="SLN66370.1"/>
    </source>
</evidence>
<reference evidence="2 3" key="1">
    <citation type="submission" date="2017-03" db="EMBL/GenBank/DDBJ databases">
        <authorList>
            <person name="Afonso C.L."/>
            <person name="Miller P.J."/>
            <person name="Scott M.A."/>
            <person name="Spackman E."/>
            <person name="Goraichik I."/>
            <person name="Dimitrov K.M."/>
            <person name="Suarez D.L."/>
            <person name="Swayne D.E."/>
        </authorList>
    </citation>
    <scope>NUCLEOTIDE SEQUENCE [LARGE SCALE GENOMIC DNA]</scope>
    <source>
        <strain evidence="2 3">CECT 7450</strain>
    </source>
</reference>
<feature type="domain" description="Endonuclease/exonuclease/phosphatase" evidence="1">
    <location>
        <begin position="15"/>
        <end position="316"/>
    </location>
</feature>
<dbReference type="Pfam" id="PF03372">
    <property type="entry name" value="Exo_endo_phos"/>
    <property type="match status" value="1"/>
</dbReference>
<organism evidence="2 3">
    <name type="scientific">Roseovarius albus</name>
    <dbReference type="NCBI Taxonomy" id="1247867"/>
    <lineage>
        <taxon>Bacteria</taxon>
        <taxon>Pseudomonadati</taxon>
        <taxon>Pseudomonadota</taxon>
        <taxon>Alphaproteobacteria</taxon>
        <taxon>Rhodobacterales</taxon>
        <taxon>Roseobacteraceae</taxon>
        <taxon>Roseovarius</taxon>
    </lineage>
</organism>
<evidence type="ECO:0000313" key="3">
    <source>
        <dbReference type="Proteomes" id="UP000193061"/>
    </source>
</evidence>
<sequence length="340" mass="37659">MCCTSASADSVRIATYNTDLSRNGPGLLLRDILRGNDPQVAAVATVITRNQPDILLLQAVDYDLELCALKAFNATLTAAGVHYPHIFASQPNTGMHTTFNMNLDGHTGGPKDAQSYGEFSGQSGMAILSRFPIQREPIQDFSAMLWKDTPDALLPDMPTKVRNHQRLSYVSHWIVPITVGKQTLNLMAFHASPPVFDGPEDRNGRRNHDEIRFWQHYLDGAFGAVSKGSFIIIGDANLDPVDSEGRKRAIQSLLKDPRLQDPAPQRSFPISTQPGQYGDPMLDTVHWPQLDTMRVDYILPSVDLRVTASGVYWPDETTPEGQTALTASRHRLVWVDIALD</sequence>
<dbReference type="GO" id="GO:0003824">
    <property type="term" value="F:catalytic activity"/>
    <property type="evidence" value="ECO:0007669"/>
    <property type="project" value="InterPro"/>
</dbReference>
<evidence type="ECO:0000259" key="1">
    <source>
        <dbReference type="Pfam" id="PF03372"/>
    </source>
</evidence>
<dbReference type="Gene3D" id="3.60.10.10">
    <property type="entry name" value="Endonuclease/exonuclease/phosphatase"/>
    <property type="match status" value="1"/>
</dbReference>
<gene>
    <name evidence="2" type="ORF">ROA7450_03526</name>
</gene>
<dbReference type="RefSeq" id="WP_306372436.1">
    <property type="nucleotide sequence ID" value="NZ_FWFX01000013.1"/>
</dbReference>
<keyword evidence="3" id="KW-1185">Reference proteome</keyword>
<dbReference type="EMBL" id="FWFX01000013">
    <property type="protein sequence ID" value="SLN66370.1"/>
    <property type="molecule type" value="Genomic_DNA"/>
</dbReference>
<dbReference type="InterPro" id="IPR036691">
    <property type="entry name" value="Endo/exonu/phosph_ase_sf"/>
</dbReference>
<proteinExistence type="predicted"/>
<dbReference type="InterPro" id="IPR005135">
    <property type="entry name" value="Endo/exonuclease/phosphatase"/>
</dbReference>
<dbReference type="AlphaFoldDB" id="A0A1X7A231"/>
<dbReference type="SUPFAM" id="SSF56219">
    <property type="entry name" value="DNase I-like"/>
    <property type="match status" value="1"/>
</dbReference>
<protein>
    <recommendedName>
        <fullName evidence="1">Endonuclease/exonuclease/phosphatase domain-containing protein</fullName>
    </recommendedName>
</protein>
<name>A0A1X7A231_9RHOB</name>